<dbReference type="InterPro" id="IPR014710">
    <property type="entry name" value="RmlC-like_jellyroll"/>
</dbReference>
<dbReference type="InterPro" id="IPR012093">
    <property type="entry name" value="Pirin"/>
</dbReference>
<comment type="similarity">
    <text evidence="1 2">Belongs to the pirin family.</text>
</comment>
<dbReference type="InterPro" id="IPR011051">
    <property type="entry name" value="RmlC_Cupin_sf"/>
</dbReference>
<accession>A0A9Q0H2U3</accession>
<dbReference type="EMBL" id="JAMYWD010000010">
    <property type="protein sequence ID" value="KAJ4957641.1"/>
    <property type="molecule type" value="Genomic_DNA"/>
</dbReference>
<dbReference type="CDD" id="cd02909">
    <property type="entry name" value="cupin_pirin_N"/>
    <property type="match status" value="1"/>
</dbReference>
<name>A0A9Q0H2U3_9MAGN</name>
<evidence type="ECO:0000313" key="6">
    <source>
        <dbReference type="Proteomes" id="UP001141806"/>
    </source>
</evidence>
<organism evidence="5 6">
    <name type="scientific">Protea cynaroides</name>
    <dbReference type="NCBI Taxonomy" id="273540"/>
    <lineage>
        <taxon>Eukaryota</taxon>
        <taxon>Viridiplantae</taxon>
        <taxon>Streptophyta</taxon>
        <taxon>Embryophyta</taxon>
        <taxon>Tracheophyta</taxon>
        <taxon>Spermatophyta</taxon>
        <taxon>Magnoliopsida</taxon>
        <taxon>Proteales</taxon>
        <taxon>Proteaceae</taxon>
        <taxon>Protea</taxon>
    </lineage>
</organism>
<dbReference type="InterPro" id="IPR008778">
    <property type="entry name" value="Pirin_C_dom"/>
</dbReference>
<dbReference type="Pfam" id="PF05726">
    <property type="entry name" value="Pirin_C"/>
    <property type="match status" value="1"/>
</dbReference>
<dbReference type="Pfam" id="PF02678">
    <property type="entry name" value="Pirin"/>
    <property type="match status" value="1"/>
</dbReference>
<dbReference type="PANTHER" id="PTHR13903:SF8">
    <property type="entry name" value="PIRIN"/>
    <property type="match status" value="1"/>
</dbReference>
<evidence type="ECO:0000259" key="4">
    <source>
        <dbReference type="Pfam" id="PF05726"/>
    </source>
</evidence>
<evidence type="ECO:0000313" key="5">
    <source>
        <dbReference type="EMBL" id="KAJ4957641.1"/>
    </source>
</evidence>
<evidence type="ECO:0000259" key="3">
    <source>
        <dbReference type="Pfam" id="PF02678"/>
    </source>
</evidence>
<dbReference type="Proteomes" id="UP001141806">
    <property type="component" value="Unassembled WGS sequence"/>
</dbReference>
<dbReference type="InterPro" id="IPR003829">
    <property type="entry name" value="Pirin_N_dom"/>
</dbReference>
<dbReference type="PIRSF" id="PIRSF006232">
    <property type="entry name" value="Pirin"/>
    <property type="match status" value="1"/>
</dbReference>
<dbReference type="SUPFAM" id="SSF51182">
    <property type="entry name" value="RmlC-like cupins"/>
    <property type="match status" value="1"/>
</dbReference>
<keyword evidence="6" id="KW-1185">Reference proteome</keyword>
<protein>
    <recommendedName>
        <fullName evidence="7">Pirin</fullName>
    </recommendedName>
</protein>
<evidence type="ECO:0000256" key="1">
    <source>
        <dbReference type="ARBA" id="ARBA00008416"/>
    </source>
</evidence>
<sequence>MSTELQTSGISKSRSVVKSLLPELRTDAAGSYLLCIGSKELMGFDPFLSFFEYNMTHTLTDHPHRGFETFTYMLEGAQTYQNFVGNKGTIRAGDVQWLTIGRGIVHSDTPTGEGLNRGLQLLINLPSGDKMMKPRYQEVVGEEIKKAEKDGIEVKVLAGESMGVKTQVFSRTPTMFLDVIMKPGTEWHQSIPESWNSFVYILGGEGVFGSLKFSTDTAHPFLVLGPGDGLSVWNNSTETLRFVLFAGQPLREPVVRNKSFVMNTKAEIQKASEDFQFHKNGFENARSWSSHPVSRL</sequence>
<evidence type="ECO:0008006" key="7">
    <source>
        <dbReference type="Google" id="ProtNLM"/>
    </source>
</evidence>
<dbReference type="PANTHER" id="PTHR13903">
    <property type="entry name" value="PIRIN-RELATED"/>
    <property type="match status" value="1"/>
</dbReference>
<proteinExistence type="inferred from homology"/>
<dbReference type="AlphaFoldDB" id="A0A9Q0H2U3"/>
<dbReference type="OrthoDB" id="198735at2759"/>
<evidence type="ECO:0000256" key="2">
    <source>
        <dbReference type="RuleBase" id="RU003457"/>
    </source>
</evidence>
<comment type="caution">
    <text evidence="5">The sequence shown here is derived from an EMBL/GenBank/DDBJ whole genome shotgun (WGS) entry which is preliminary data.</text>
</comment>
<dbReference type="Gene3D" id="2.60.120.10">
    <property type="entry name" value="Jelly Rolls"/>
    <property type="match status" value="2"/>
</dbReference>
<feature type="domain" description="Pirin N-terminal" evidence="3">
    <location>
        <begin position="55"/>
        <end position="121"/>
    </location>
</feature>
<gene>
    <name evidence="5" type="ORF">NE237_024752</name>
</gene>
<feature type="domain" description="Pirin C-terminal" evidence="4">
    <location>
        <begin position="177"/>
        <end position="280"/>
    </location>
</feature>
<dbReference type="CDD" id="cd02247">
    <property type="entry name" value="cupin_pirin_C"/>
    <property type="match status" value="1"/>
</dbReference>
<reference evidence="5" key="1">
    <citation type="journal article" date="2023" name="Plant J.">
        <title>The genome of the king protea, Protea cynaroides.</title>
        <authorList>
            <person name="Chang J."/>
            <person name="Duong T.A."/>
            <person name="Schoeman C."/>
            <person name="Ma X."/>
            <person name="Roodt D."/>
            <person name="Barker N."/>
            <person name="Li Z."/>
            <person name="Van de Peer Y."/>
            <person name="Mizrachi E."/>
        </authorList>
    </citation>
    <scope>NUCLEOTIDE SEQUENCE</scope>
    <source>
        <tissue evidence="5">Young leaves</tissue>
    </source>
</reference>